<keyword evidence="1" id="KW-0472">Membrane</keyword>
<dbReference type="EMBL" id="KL197709">
    <property type="protein sequence ID" value="KDQ64114.1"/>
    <property type="molecule type" value="Genomic_DNA"/>
</dbReference>
<dbReference type="HOGENOM" id="CLU_1907004_0_0_1"/>
<dbReference type="Proteomes" id="UP000027265">
    <property type="component" value="Unassembled WGS sequence"/>
</dbReference>
<feature type="transmembrane region" description="Helical" evidence="1">
    <location>
        <begin position="6"/>
        <end position="25"/>
    </location>
</feature>
<gene>
    <name evidence="2" type="ORF">JAAARDRAFT_116379</name>
</gene>
<dbReference type="AlphaFoldDB" id="A0A067QAX8"/>
<proteinExistence type="predicted"/>
<keyword evidence="1" id="KW-0812">Transmembrane</keyword>
<sequence length="133" mass="14446">MSNAANIFGYVAGGVSLGVLALGLYGSHRPSARQKNLDEVISDTETILRSATHQGFLPDPHLNVKLHGRLSGLRAKASELRTKTLCATSTWKECREFCLGLSFEIGNCTNETKKLRAVILVGPYRLSGNSQDE</sequence>
<evidence type="ECO:0000256" key="1">
    <source>
        <dbReference type="SAM" id="Phobius"/>
    </source>
</evidence>
<name>A0A067QAX8_9AGAM</name>
<keyword evidence="1" id="KW-1133">Transmembrane helix</keyword>
<keyword evidence="3" id="KW-1185">Reference proteome</keyword>
<dbReference type="OrthoDB" id="2680369at2759"/>
<evidence type="ECO:0000313" key="2">
    <source>
        <dbReference type="EMBL" id="KDQ64114.1"/>
    </source>
</evidence>
<evidence type="ECO:0000313" key="3">
    <source>
        <dbReference type="Proteomes" id="UP000027265"/>
    </source>
</evidence>
<dbReference type="InParanoid" id="A0A067QAX8"/>
<protein>
    <submittedName>
        <fullName evidence="2">Uncharacterized protein</fullName>
    </submittedName>
</protein>
<reference evidence="3" key="1">
    <citation type="journal article" date="2014" name="Proc. Natl. Acad. Sci. U.S.A.">
        <title>Extensive sampling of basidiomycete genomes demonstrates inadequacy of the white-rot/brown-rot paradigm for wood decay fungi.</title>
        <authorList>
            <person name="Riley R."/>
            <person name="Salamov A.A."/>
            <person name="Brown D.W."/>
            <person name="Nagy L.G."/>
            <person name="Floudas D."/>
            <person name="Held B.W."/>
            <person name="Levasseur A."/>
            <person name="Lombard V."/>
            <person name="Morin E."/>
            <person name="Otillar R."/>
            <person name="Lindquist E.A."/>
            <person name="Sun H."/>
            <person name="LaButti K.M."/>
            <person name="Schmutz J."/>
            <person name="Jabbour D."/>
            <person name="Luo H."/>
            <person name="Baker S.E."/>
            <person name="Pisabarro A.G."/>
            <person name="Walton J.D."/>
            <person name="Blanchette R.A."/>
            <person name="Henrissat B."/>
            <person name="Martin F."/>
            <person name="Cullen D."/>
            <person name="Hibbett D.S."/>
            <person name="Grigoriev I.V."/>
        </authorList>
    </citation>
    <scope>NUCLEOTIDE SEQUENCE [LARGE SCALE GENOMIC DNA]</scope>
    <source>
        <strain evidence="3">MUCL 33604</strain>
    </source>
</reference>
<accession>A0A067QAX8</accession>
<organism evidence="2 3">
    <name type="scientific">Jaapia argillacea MUCL 33604</name>
    <dbReference type="NCBI Taxonomy" id="933084"/>
    <lineage>
        <taxon>Eukaryota</taxon>
        <taxon>Fungi</taxon>
        <taxon>Dikarya</taxon>
        <taxon>Basidiomycota</taxon>
        <taxon>Agaricomycotina</taxon>
        <taxon>Agaricomycetes</taxon>
        <taxon>Agaricomycetidae</taxon>
        <taxon>Jaapiales</taxon>
        <taxon>Jaapiaceae</taxon>
        <taxon>Jaapia</taxon>
    </lineage>
</organism>